<feature type="domain" description="Activator of Hsp90 ATPase homologue 1/2-like C-terminal" evidence="3">
    <location>
        <begin position="19"/>
        <end position="144"/>
    </location>
</feature>
<dbReference type="RefSeq" id="WP_068024599.1">
    <property type="nucleotide sequence ID" value="NZ_QQAZ01000004.1"/>
</dbReference>
<keyword evidence="5" id="KW-1185">Reference proteome</keyword>
<dbReference type="SUPFAM" id="SSF55961">
    <property type="entry name" value="Bet v1-like"/>
    <property type="match status" value="1"/>
</dbReference>
<gene>
    <name evidence="4" type="ORF">DFR68_104643</name>
</gene>
<reference evidence="4 5" key="1">
    <citation type="submission" date="2018-07" db="EMBL/GenBank/DDBJ databases">
        <title>Genomic Encyclopedia of Type Strains, Phase IV (KMG-IV): sequencing the most valuable type-strain genomes for metagenomic binning, comparative biology and taxonomic classification.</title>
        <authorList>
            <person name="Goeker M."/>
        </authorList>
    </citation>
    <scope>NUCLEOTIDE SEQUENCE [LARGE SCALE GENOMIC DNA]</scope>
    <source>
        <strain evidence="4 5">DSM 44952</strain>
    </source>
</reference>
<organism evidence="4 5">
    <name type="scientific">Nocardia mexicana</name>
    <dbReference type="NCBI Taxonomy" id="279262"/>
    <lineage>
        <taxon>Bacteria</taxon>
        <taxon>Bacillati</taxon>
        <taxon>Actinomycetota</taxon>
        <taxon>Actinomycetes</taxon>
        <taxon>Mycobacteriales</taxon>
        <taxon>Nocardiaceae</taxon>
        <taxon>Nocardia</taxon>
    </lineage>
</organism>
<dbReference type="OrthoDB" id="9803476at2"/>
<feature type="compositionally biased region" description="Basic and acidic residues" evidence="2">
    <location>
        <begin position="125"/>
        <end position="134"/>
    </location>
</feature>
<evidence type="ECO:0000313" key="4">
    <source>
        <dbReference type="EMBL" id="RDI52154.1"/>
    </source>
</evidence>
<accession>A0A370H7F7</accession>
<evidence type="ECO:0000313" key="5">
    <source>
        <dbReference type="Proteomes" id="UP000255355"/>
    </source>
</evidence>
<dbReference type="InterPro" id="IPR023393">
    <property type="entry name" value="START-like_dom_sf"/>
</dbReference>
<dbReference type="EMBL" id="QQAZ01000004">
    <property type="protein sequence ID" value="RDI52154.1"/>
    <property type="molecule type" value="Genomic_DNA"/>
</dbReference>
<evidence type="ECO:0000256" key="1">
    <source>
        <dbReference type="ARBA" id="ARBA00006817"/>
    </source>
</evidence>
<evidence type="ECO:0000259" key="3">
    <source>
        <dbReference type="Pfam" id="PF08327"/>
    </source>
</evidence>
<comment type="caution">
    <text evidence="4">The sequence shown here is derived from an EMBL/GenBank/DDBJ whole genome shotgun (WGS) entry which is preliminary data.</text>
</comment>
<dbReference type="InterPro" id="IPR013538">
    <property type="entry name" value="ASHA1/2-like_C"/>
</dbReference>
<dbReference type="Gene3D" id="3.30.530.20">
    <property type="match status" value="1"/>
</dbReference>
<dbReference type="CDD" id="cd08900">
    <property type="entry name" value="SRPBCC_CalC_Aha1-like_7"/>
    <property type="match status" value="1"/>
</dbReference>
<dbReference type="Proteomes" id="UP000255355">
    <property type="component" value="Unassembled WGS sequence"/>
</dbReference>
<dbReference type="AlphaFoldDB" id="A0A370H7F7"/>
<feature type="region of interest" description="Disordered" evidence="2">
    <location>
        <begin position="125"/>
        <end position="149"/>
    </location>
</feature>
<comment type="similarity">
    <text evidence="1">Belongs to the AHA1 family.</text>
</comment>
<dbReference type="Pfam" id="PF08327">
    <property type="entry name" value="AHSA1"/>
    <property type="match status" value="1"/>
</dbReference>
<name>A0A370H7F7_9NOCA</name>
<dbReference type="STRING" id="1210089.GCA_001613165_05138"/>
<proteinExistence type="inferred from homology"/>
<sequence length="149" mass="16357">MTQHSVVHATFTHEREYPAAPAEVFAAWSDPETKARWFAGGNGRHELDFRVGGRELAAGTHDGNELAFETTYHEIVPGERIAYTSTMRSGDTVTTVSVTTVEFVAAESGTRLTLTEHGAYLDGHEKPEWREHGTGDQLDALGKELTTGR</sequence>
<evidence type="ECO:0000256" key="2">
    <source>
        <dbReference type="SAM" id="MobiDB-lite"/>
    </source>
</evidence>
<protein>
    <submittedName>
        <fullName evidence="4">Uncharacterized protein YndB with AHSA1/START domain</fullName>
    </submittedName>
</protein>